<keyword evidence="2" id="KW-1185">Reference proteome</keyword>
<evidence type="ECO:0000313" key="1">
    <source>
        <dbReference type="EMBL" id="KKO19711.1"/>
    </source>
</evidence>
<dbReference type="EMBL" id="LAQJ01000166">
    <property type="protein sequence ID" value="KKO19711.1"/>
    <property type="molecule type" value="Genomic_DNA"/>
</dbReference>
<accession>A0A0M2UXM1</accession>
<dbReference type="Proteomes" id="UP000034954">
    <property type="component" value="Unassembled WGS sequence"/>
</dbReference>
<organism evidence="1 2">
    <name type="scientific">Candidatus Brocadia fulgida</name>
    <dbReference type="NCBI Taxonomy" id="380242"/>
    <lineage>
        <taxon>Bacteria</taxon>
        <taxon>Pseudomonadati</taxon>
        <taxon>Planctomycetota</taxon>
        <taxon>Candidatus Brocadiia</taxon>
        <taxon>Candidatus Brocadiales</taxon>
        <taxon>Candidatus Brocadiaceae</taxon>
        <taxon>Candidatus Brocadia</taxon>
    </lineage>
</organism>
<reference evidence="1 2" key="1">
    <citation type="journal article" date="2013" name="BMC Microbiol.">
        <title>Identification of the type II cytochrome c maturation pathway in anammox bacteria by comparative genomics.</title>
        <authorList>
            <person name="Ferousi C."/>
            <person name="Speth D.R."/>
            <person name="Reimann J."/>
            <person name="Op den Camp H.J."/>
            <person name="Allen J.W."/>
            <person name="Keltjens J.T."/>
            <person name="Jetten M.S."/>
        </authorList>
    </citation>
    <scope>NUCLEOTIDE SEQUENCE [LARGE SCALE GENOMIC DNA]</scope>
    <source>
        <strain evidence="1">RU1</strain>
    </source>
</reference>
<dbReference type="InterPro" id="IPR007460">
    <property type="entry name" value="BrnT_toxin"/>
</dbReference>
<proteinExistence type="predicted"/>
<evidence type="ECO:0008006" key="3">
    <source>
        <dbReference type="Google" id="ProtNLM"/>
    </source>
</evidence>
<protein>
    <recommendedName>
        <fullName evidence="3">BrnT family toxin</fullName>
    </recommendedName>
</protein>
<name>A0A0M2UXM1_9BACT</name>
<dbReference type="InterPro" id="IPR038573">
    <property type="entry name" value="BrnT_sf"/>
</dbReference>
<dbReference type="AlphaFoldDB" id="A0A0M2UXM1"/>
<dbReference type="Pfam" id="PF04365">
    <property type="entry name" value="BrnT_toxin"/>
    <property type="match status" value="1"/>
</dbReference>
<evidence type="ECO:0000313" key="2">
    <source>
        <dbReference type="Proteomes" id="UP000034954"/>
    </source>
</evidence>
<dbReference type="Gene3D" id="3.10.450.530">
    <property type="entry name" value="Ribonuclease toxin, BrnT, of type II toxin-antitoxin system"/>
    <property type="match status" value="1"/>
</dbReference>
<sequence length="59" mass="7196">MRFEWDEKKRLRNLKKHGVDFADLERMFLGVTLTILDDRFDYEEHRFITFGLLNGVCPY</sequence>
<comment type="caution">
    <text evidence="1">The sequence shown here is derived from an EMBL/GenBank/DDBJ whole genome shotgun (WGS) entry which is preliminary data.</text>
</comment>
<gene>
    <name evidence="1" type="ORF">BROFUL_01583</name>
</gene>